<dbReference type="InterPro" id="IPR044992">
    <property type="entry name" value="ChyE-like"/>
</dbReference>
<name>K9VXZ6_9CYAN</name>
<proteinExistence type="predicted"/>
<gene>
    <name evidence="2" type="ORF">Cri9333_1111</name>
</gene>
<dbReference type="SUPFAM" id="SSF52317">
    <property type="entry name" value="Class I glutamine amidotransferase-like"/>
    <property type="match status" value="1"/>
</dbReference>
<dbReference type="RefSeq" id="WP_015202142.1">
    <property type="nucleotide sequence ID" value="NC_019753.1"/>
</dbReference>
<dbReference type="PROSITE" id="PS51273">
    <property type="entry name" value="GATASE_TYPE_1"/>
    <property type="match status" value="1"/>
</dbReference>
<dbReference type="AlphaFoldDB" id="K9VXZ6"/>
<dbReference type="Pfam" id="PF00117">
    <property type="entry name" value="GATase"/>
    <property type="match status" value="1"/>
</dbReference>
<dbReference type="HOGENOM" id="CLU_054974_3_1_3"/>
<dbReference type="CDD" id="cd01741">
    <property type="entry name" value="GATase1_1"/>
    <property type="match status" value="1"/>
</dbReference>
<dbReference type="Gene3D" id="3.40.50.880">
    <property type="match status" value="1"/>
</dbReference>
<keyword evidence="3" id="KW-1185">Reference proteome</keyword>
<keyword evidence="2" id="KW-0315">Glutamine amidotransferase</keyword>
<dbReference type="InterPro" id="IPR017926">
    <property type="entry name" value="GATASE"/>
</dbReference>
<protein>
    <submittedName>
        <fullName evidence="2">Glutamine amidotransferase class-I</fullName>
    </submittedName>
</protein>
<dbReference type="OrthoDB" id="9813383at2"/>
<dbReference type="EMBL" id="CP003620">
    <property type="protein sequence ID" value="AFZ12020.1"/>
    <property type="molecule type" value="Genomic_DNA"/>
</dbReference>
<evidence type="ECO:0000259" key="1">
    <source>
        <dbReference type="Pfam" id="PF00117"/>
    </source>
</evidence>
<dbReference type="GO" id="GO:0016740">
    <property type="term" value="F:transferase activity"/>
    <property type="evidence" value="ECO:0007669"/>
    <property type="project" value="UniProtKB-KW"/>
</dbReference>
<dbReference type="KEGG" id="cep:Cri9333_1111"/>
<organism evidence="2 3">
    <name type="scientific">Crinalium epipsammum PCC 9333</name>
    <dbReference type="NCBI Taxonomy" id="1173022"/>
    <lineage>
        <taxon>Bacteria</taxon>
        <taxon>Bacillati</taxon>
        <taxon>Cyanobacteriota</taxon>
        <taxon>Cyanophyceae</taxon>
        <taxon>Gomontiellales</taxon>
        <taxon>Gomontiellaceae</taxon>
        <taxon>Crinalium</taxon>
    </lineage>
</organism>
<evidence type="ECO:0000313" key="3">
    <source>
        <dbReference type="Proteomes" id="UP000010472"/>
    </source>
</evidence>
<accession>K9VXZ6</accession>
<dbReference type="PATRIC" id="fig|1173022.3.peg.1202"/>
<sequence>MKQILIIVHQPTSYTGLVGKILRAKGYHLDIRIPSQGDRLPDAIANHQGVVIFGGPMSVNDRDLPFIRQEIDWIQVVLASSKPFLGICLGAQMLARTLGAEVTRHPNDQVEIGYFPIIPTPEGKAIFGESLYVYHWHNEGFDLPQGAVKLAGGETFSNQAFRYGANAYGLQFHPELTEEMIRRWTILGSDMLTLPGAQSRERQLQNYAKYGYALEKWLENFLNLWLHPEK</sequence>
<evidence type="ECO:0000313" key="2">
    <source>
        <dbReference type="EMBL" id="AFZ12020.1"/>
    </source>
</evidence>
<keyword evidence="2" id="KW-0808">Transferase</keyword>
<feature type="domain" description="Glutamine amidotransferase" evidence="1">
    <location>
        <begin position="38"/>
        <end position="177"/>
    </location>
</feature>
<dbReference type="Proteomes" id="UP000010472">
    <property type="component" value="Chromosome"/>
</dbReference>
<dbReference type="InterPro" id="IPR029062">
    <property type="entry name" value="Class_I_gatase-like"/>
</dbReference>
<dbReference type="GO" id="GO:0005829">
    <property type="term" value="C:cytosol"/>
    <property type="evidence" value="ECO:0007669"/>
    <property type="project" value="TreeGrafter"/>
</dbReference>
<dbReference type="eggNOG" id="COG0518">
    <property type="taxonomic scope" value="Bacteria"/>
</dbReference>
<dbReference type="PANTHER" id="PTHR42695:SF5">
    <property type="entry name" value="GLUTAMINE AMIDOTRANSFERASE YLR126C-RELATED"/>
    <property type="match status" value="1"/>
</dbReference>
<dbReference type="STRING" id="1173022.Cri9333_1111"/>
<dbReference type="FunFam" id="3.40.50.880:FF:000033">
    <property type="entry name" value="Glutamine amidotransferase class-I"/>
    <property type="match status" value="1"/>
</dbReference>
<dbReference type="PANTHER" id="PTHR42695">
    <property type="entry name" value="GLUTAMINE AMIDOTRANSFERASE YLR126C-RELATED"/>
    <property type="match status" value="1"/>
</dbReference>
<reference evidence="2 3" key="1">
    <citation type="submission" date="2012-06" db="EMBL/GenBank/DDBJ databases">
        <title>Finished chromosome of genome of Crinalium epipsammum PCC 9333.</title>
        <authorList>
            <consortium name="US DOE Joint Genome Institute"/>
            <person name="Gugger M."/>
            <person name="Coursin T."/>
            <person name="Rippka R."/>
            <person name="Tandeau De Marsac N."/>
            <person name="Huntemann M."/>
            <person name="Wei C.-L."/>
            <person name="Han J."/>
            <person name="Detter J.C."/>
            <person name="Han C."/>
            <person name="Tapia R."/>
            <person name="Davenport K."/>
            <person name="Daligault H."/>
            <person name="Erkkila T."/>
            <person name="Gu W."/>
            <person name="Munk A.C.C."/>
            <person name="Teshima H."/>
            <person name="Xu Y."/>
            <person name="Chain P."/>
            <person name="Chen A."/>
            <person name="Krypides N."/>
            <person name="Mavromatis K."/>
            <person name="Markowitz V."/>
            <person name="Szeto E."/>
            <person name="Ivanova N."/>
            <person name="Mikhailova N."/>
            <person name="Ovchinnikova G."/>
            <person name="Pagani I."/>
            <person name="Pati A."/>
            <person name="Goodwin L."/>
            <person name="Peters L."/>
            <person name="Pitluck S."/>
            <person name="Woyke T."/>
            <person name="Kerfeld C."/>
        </authorList>
    </citation>
    <scope>NUCLEOTIDE SEQUENCE [LARGE SCALE GENOMIC DNA]</scope>
    <source>
        <strain evidence="2 3">PCC 9333</strain>
    </source>
</reference>